<protein>
    <submittedName>
        <fullName evidence="2">Group II intron reverse transcriptase/maturase</fullName>
    </submittedName>
</protein>
<reference evidence="2 3" key="1">
    <citation type="submission" date="2020-04" db="EMBL/GenBank/DDBJ databases">
        <title>Staphylococcus species from domestic dog.</title>
        <authorList>
            <person name="Paterson G.K."/>
        </authorList>
    </citation>
    <scope>NUCLEOTIDE SEQUENCE [LARGE SCALE GENOMIC DNA]</scope>
    <source>
        <strain evidence="2 3">H16/1A</strain>
    </source>
</reference>
<dbReference type="InterPro" id="IPR000477">
    <property type="entry name" value="RT_dom"/>
</dbReference>
<feature type="domain" description="Reverse transcriptase" evidence="1">
    <location>
        <begin position="72"/>
        <end position="176"/>
    </location>
</feature>
<comment type="caution">
    <text evidence="2">The sequence shown here is derived from an EMBL/GenBank/DDBJ whole genome shotgun (WGS) entry which is preliminary data.</text>
</comment>
<keyword evidence="3" id="KW-1185">Reference proteome</keyword>
<dbReference type="InterPro" id="IPR051083">
    <property type="entry name" value="GrpII_Intron_Splice-Mob/Def"/>
</dbReference>
<dbReference type="PANTHER" id="PTHR34047:SF8">
    <property type="entry name" value="PROTEIN YKFC"/>
    <property type="match status" value="1"/>
</dbReference>
<dbReference type="GO" id="GO:0003964">
    <property type="term" value="F:RNA-directed DNA polymerase activity"/>
    <property type="evidence" value="ECO:0007669"/>
    <property type="project" value="UniProtKB-KW"/>
</dbReference>
<dbReference type="EMBL" id="JABANU010000062">
    <property type="protein sequence ID" value="MBI5976055.1"/>
    <property type="molecule type" value="Genomic_DNA"/>
</dbReference>
<dbReference type="InterPro" id="IPR043502">
    <property type="entry name" value="DNA/RNA_pol_sf"/>
</dbReference>
<keyword evidence="2" id="KW-0808">Transferase</keyword>
<accession>A0ABS0TBY5</accession>
<keyword evidence="2" id="KW-0695">RNA-directed DNA polymerase</keyword>
<dbReference type="Pfam" id="PF00078">
    <property type="entry name" value="RVT_1"/>
    <property type="match status" value="1"/>
</dbReference>
<evidence type="ECO:0000313" key="2">
    <source>
        <dbReference type="EMBL" id="MBI5976055.1"/>
    </source>
</evidence>
<dbReference type="Proteomes" id="UP000751852">
    <property type="component" value="Unassembled WGS sequence"/>
</dbReference>
<keyword evidence="2" id="KW-0548">Nucleotidyltransferase</keyword>
<organism evidence="2 3">
    <name type="scientific">Staphylococcus canis</name>
    <dbReference type="NCBI Taxonomy" id="2724942"/>
    <lineage>
        <taxon>Bacteria</taxon>
        <taxon>Bacillati</taxon>
        <taxon>Bacillota</taxon>
        <taxon>Bacilli</taxon>
        <taxon>Bacillales</taxon>
        <taxon>Staphylococcaceae</taxon>
        <taxon>Staphylococcus</taxon>
    </lineage>
</organism>
<evidence type="ECO:0000313" key="3">
    <source>
        <dbReference type="Proteomes" id="UP000751852"/>
    </source>
</evidence>
<dbReference type="PANTHER" id="PTHR34047">
    <property type="entry name" value="NUCLEAR INTRON MATURASE 1, MITOCHONDRIAL-RELATED"/>
    <property type="match status" value="1"/>
</dbReference>
<sequence length="192" mass="22092">MYRESPSLMELVVRPNNIEKAIKKVIKNNGSPGIDGMKVKELNAHFREFYPQIKEKLLNGTYEPQAVKKVAIPKPNGKKRILGIPVARDRVIQQAIKQVIEPTINRQFSKHSHGFRPNHSTGTALKQCIQYYEEGYHTVVDCDLKQCFDTLNHDKLMYLFERFIQDKAISKFIRKSLQSGSADLSGEYAERK</sequence>
<evidence type="ECO:0000259" key="1">
    <source>
        <dbReference type="Pfam" id="PF00078"/>
    </source>
</evidence>
<feature type="non-terminal residue" evidence="2">
    <location>
        <position position="192"/>
    </location>
</feature>
<dbReference type="RefSeq" id="WP_269814025.1">
    <property type="nucleotide sequence ID" value="NZ_JABANU010000062.1"/>
</dbReference>
<dbReference type="CDD" id="cd01651">
    <property type="entry name" value="RT_G2_intron"/>
    <property type="match status" value="1"/>
</dbReference>
<gene>
    <name evidence="2" type="ORF">HHH54_10905</name>
</gene>
<proteinExistence type="predicted"/>
<name>A0ABS0TBY5_9STAP</name>
<dbReference type="SUPFAM" id="SSF56672">
    <property type="entry name" value="DNA/RNA polymerases"/>
    <property type="match status" value="1"/>
</dbReference>